<dbReference type="GO" id="GO:0003677">
    <property type="term" value="F:DNA binding"/>
    <property type="evidence" value="ECO:0007669"/>
    <property type="project" value="UniProtKB-KW"/>
</dbReference>
<accession>A0A4T2BTQ0</accession>
<dbReference type="InterPro" id="IPR011010">
    <property type="entry name" value="DNA_brk_join_enz"/>
</dbReference>
<keyword evidence="1" id="KW-0238">DNA-binding</keyword>
<evidence type="ECO:0000313" key="5">
    <source>
        <dbReference type="Proteomes" id="UP000306192"/>
    </source>
</evidence>
<organism evidence="4 5">
    <name type="scientific">Subtercola vilae</name>
    <dbReference type="NCBI Taxonomy" id="2056433"/>
    <lineage>
        <taxon>Bacteria</taxon>
        <taxon>Bacillati</taxon>
        <taxon>Actinomycetota</taxon>
        <taxon>Actinomycetes</taxon>
        <taxon>Micrococcales</taxon>
        <taxon>Microbacteriaceae</taxon>
        <taxon>Subtercola</taxon>
    </lineage>
</organism>
<evidence type="ECO:0000313" key="4">
    <source>
        <dbReference type="EMBL" id="TIH33811.1"/>
    </source>
</evidence>
<comment type="caution">
    <text evidence="4">The sequence shown here is derived from an EMBL/GenBank/DDBJ whole genome shotgun (WGS) entry which is preliminary data.</text>
</comment>
<evidence type="ECO:0000256" key="2">
    <source>
        <dbReference type="ARBA" id="ARBA00023172"/>
    </source>
</evidence>
<dbReference type="Gene3D" id="1.10.150.130">
    <property type="match status" value="1"/>
</dbReference>
<reference evidence="4 5" key="1">
    <citation type="journal article" date="2019" name="Microorganisms">
        <title>Systematic Affiliation and Genome Analysis of Subtercola vilae DB165(T) with Particular Emphasis on Cold Adaptation of an Isolate from a High-Altitude Cold Volcano Lake.</title>
        <authorList>
            <person name="Villalobos A.S."/>
            <person name="Wiese J."/>
            <person name="Imhoff J.F."/>
            <person name="Dorador C."/>
            <person name="Keller A."/>
            <person name="Hentschel U."/>
        </authorList>
    </citation>
    <scope>NUCLEOTIDE SEQUENCE [LARGE SCALE GENOMIC DNA]</scope>
    <source>
        <strain evidence="4 5">DB165</strain>
    </source>
</reference>
<dbReference type="Pfam" id="PF00589">
    <property type="entry name" value="Phage_integrase"/>
    <property type="match status" value="1"/>
</dbReference>
<proteinExistence type="predicted"/>
<dbReference type="AlphaFoldDB" id="A0A4T2BTQ0"/>
<dbReference type="PROSITE" id="PS51898">
    <property type="entry name" value="TYR_RECOMBINASE"/>
    <property type="match status" value="1"/>
</dbReference>
<dbReference type="InterPro" id="IPR002104">
    <property type="entry name" value="Integrase_catalytic"/>
</dbReference>
<protein>
    <submittedName>
        <fullName evidence="4">Integrase</fullName>
    </submittedName>
</protein>
<gene>
    <name evidence="4" type="ORF">D4765_14110</name>
</gene>
<dbReference type="OrthoDB" id="9815875at2"/>
<sequence>MDEVTLLGEKKGHVARGGGGEVAGAVRVPVRSRAEEFAAPNTVKGYRSDLRRFRLWLARMDHLPPGQIDEGFLASPEFDTVPVSGQTVADYLDLKAEETDPVTAERKFAASTIVRWVAAIGWEHLLQGWPSPVKDPAVVQALKVIRRTNARPTKRAAPLLLDPLRKTLLSVDISGEQRGVLGARDVALILFGWVGAFRGSELAALQVKDVTVVPGEGLRVRVTRSKTDQEGRGGVKALPFGSNPVTCAPCAYTRWYRLLAAQGDRRDRAALMRNVRENTFAVHVCREPLPGVLPGSVPLFRAVSTAGLIRDAPITGDTVSRAVKRRSHAAGIDVPQLSGHSLRAGFITEALNAGASTAEVMRQSLHRDERTILIYDRENNPLKRNAVTRVRL</sequence>
<dbReference type="InterPro" id="IPR013762">
    <property type="entry name" value="Integrase-like_cat_sf"/>
</dbReference>
<dbReference type="SUPFAM" id="SSF56349">
    <property type="entry name" value="DNA breaking-rejoining enzymes"/>
    <property type="match status" value="1"/>
</dbReference>
<dbReference type="InterPro" id="IPR010998">
    <property type="entry name" value="Integrase_recombinase_N"/>
</dbReference>
<keyword evidence="2" id="KW-0233">DNA recombination</keyword>
<dbReference type="GO" id="GO:0006310">
    <property type="term" value="P:DNA recombination"/>
    <property type="evidence" value="ECO:0007669"/>
    <property type="project" value="UniProtKB-KW"/>
</dbReference>
<evidence type="ECO:0000256" key="1">
    <source>
        <dbReference type="ARBA" id="ARBA00023125"/>
    </source>
</evidence>
<dbReference type="GO" id="GO:0015074">
    <property type="term" value="P:DNA integration"/>
    <property type="evidence" value="ECO:0007669"/>
    <property type="project" value="InterPro"/>
</dbReference>
<evidence type="ECO:0000259" key="3">
    <source>
        <dbReference type="PROSITE" id="PS51898"/>
    </source>
</evidence>
<dbReference type="RefSeq" id="WP_136642932.1">
    <property type="nucleotide sequence ID" value="NZ_QYRT01000031.1"/>
</dbReference>
<dbReference type="EMBL" id="QYRT01000031">
    <property type="protein sequence ID" value="TIH33811.1"/>
    <property type="molecule type" value="Genomic_DNA"/>
</dbReference>
<keyword evidence="5" id="KW-1185">Reference proteome</keyword>
<feature type="domain" description="Tyr recombinase" evidence="3">
    <location>
        <begin position="154"/>
        <end position="388"/>
    </location>
</feature>
<dbReference type="PANTHER" id="PTHR34605">
    <property type="entry name" value="PHAGE_INTEGRASE DOMAIN-CONTAINING PROTEIN"/>
    <property type="match status" value="1"/>
</dbReference>
<dbReference type="CDD" id="cd00799">
    <property type="entry name" value="INT_Cre_C"/>
    <property type="match status" value="1"/>
</dbReference>
<dbReference type="InterPro" id="IPR052925">
    <property type="entry name" value="Phage_Integrase-like_Recomb"/>
</dbReference>
<name>A0A4T2BTQ0_9MICO</name>
<dbReference type="PANTHER" id="PTHR34605:SF4">
    <property type="entry name" value="DNA ADENINE METHYLTRANSFERASE"/>
    <property type="match status" value="1"/>
</dbReference>
<dbReference type="Gene3D" id="1.10.443.10">
    <property type="entry name" value="Intergrase catalytic core"/>
    <property type="match status" value="1"/>
</dbReference>
<dbReference type="Proteomes" id="UP000306192">
    <property type="component" value="Unassembled WGS sequence"/>
</dbReference>
<dbReference type="SUPFAM" id="SSF47823">
    <property type="entry name" value="lambda integrase-like, N-terminal domain"/>
    <property type="match status" value="1"/>
</dbReference>